<protein>
    <submittedName>
        <fullName evidence="1">Uncharacterized protein</fullName>
    </submittedName>
</protein>
<evidence type="ECO:0000313" key="2">
    <source>
        <dbReference type="Proteomes" id="UP000807159"/>
    </source>
</evidence>
<comment type="caution">
    <text evidence="1">The sequence shown here is derived from an EMBL/GenBank/DDBJ whole genome shotgun (WGS) entry which is preliminary data.</text>
</comment>
<dbReference type="EMBL" id="JACEGQ020000003">
    <property type="protein sequence ID" value="KAH8514393.1"/>
    <property type="molecule type" value="Genomic_DNA"/>
</dbReference>
<dbReference type="Proteomes" id="UP000807159">
    <property type="component" value="Chromosome 3"/>
</dbReference>
<accession>A0A8T2ZA98</accession>
<evidence type="ECO:0000313" key="1">
    <source>
        <dbReference type="EMBL" id="KAH8514393.1"/>
    </source>
</evidence>
<keyword evidence="2" id="KW-1185">Reference proteome</keyword>
<gene>
    <name evidence="1" type="ORF">H0E87_007285</name>
</gene>
<reference evidence="1" key="1">
    <citation type="journal article" date="2021" name="J. Hered.">
        <title>Genome Assembly of Salicaceae Populus deltoides (Eastern Cottonwood) I-69 Based on Nanopore Sequencing and Hi-C Technologies.</title>
        <authorList>
            <person name="Bai S."/>
            <person name="Wu H."/>
            <person name="Zhang J."/>
            <person name="Pan Z."/>
            <person name="Zhao W."/>
            <person name="Li Z."/>
            <person name="Tong C."/>
        </authorList>
    </citation>
    <scope>NUCLEOTIDE SEQUENCE</scope>
    <source>
        <tissue evidence="1">Leaf</tissue>
    </source>
</reference>
<proteinExistence type="predicted"/>
<dbReference type="AlphaFoldDB" id="A0A8T2ZA98"/>
<name>A0A8T2ZA98_POPDE</name>
<organism evidence="1 2">
    <name type="scientific">Populus deltoides</name>
    <name type="common">Eastern poplar</name>
    <name type="synonym">Eastern cottonwood</name>
    <dbReference type="NCBI Taxonomy" id="3696"/>
    <lineage>
        <taxon>Eukaryota</taxon>
        <taxon>Viridiplantae</taxon>
        <taxon>Streptophyta</taxon>
        <taxon>Embryophyta</taxon>
        <taxon>Tracheophyta</taxon>
        <taxon>Spermatophyta</taxon>
        <taxon>Magnoliopsida</taxon>
        <taxon>eudicotyledons</taxon>
        <taxon>Gunneridae</taxon>
        <taxon>Pentapetalae</taxon>
        <taxon>rosids</taxon>
        <taxon>fabids</taxon>
        <taxon>Malpighiales</taxon>
        <taxon>Salicaceae</taxon>
        <taxon>Saliceae</taxon>
        <taxon>Populus</taxon>
    </lineage>
</organism>
<sequence length="121" mass="13049">MREVSVRSREELRNGRLRKGADLRMPAMGLLPLAPLYAGCCWRKKASEADEGEGLVSLGWQGKKSLWLARGGAGTAVAARGGNVGAEWLRSQAKRGELVMKEEMAGDGNCGFVWAQGAKLF</sequence>